<evidence type="ECO:0000313" key="3">
    <source>
        <dbReference type="Proteomes" id="UP000594638"/>
    </source>
</evidence>
<proteinExistence type="predicted"/>
<comment type="caution">
    <text evidence="2">The sequence shown here is derived from an EMBL/GenBank/DDBJ whole genome shotgun (WGS) entry which is preliminary data.</text>
</comment>
<sequence>MALCVQKRGSFFTQRARGTLSTTELQAIPTPKPLVQQSSQGERSEKAFVLESPPWPGLSLRRNIHSESPTMMVIVSRGEAQMKFED</sequence>
<dbReference type="Gramene" id="OE9A117403T1">
    <property type="protein sequence ID" value="OE9A117403C1"/>
    <property type="gene ID" value="OE9A117403"/>
</dbReference>
<evidence type="ECO:0000313" key="2">
    <source>
        <dbReference type="EMBL" id="CAA3006514.1"/>
    </source>
</evidence>
<evidence type="ECO:0000256" key="1">
    <source>
        <dbReference type="SAM" id="MobiDB-lite"/>
    </source>
</evidence>
<dbReference type="EMBL" id="CACTIH010007260">
    <property type="protein sequence ID" value="CAA3006514.1"/>
    <property type="molecule type" value="Genomic_DNA"/>
</dbReference>
<accession>A0A8S0TKU8</accession>
<gene>
    <name evidence="2" type="ORF">OLEA9_A117403</name>
</gene>
<organism evidence="2 3">
    <name type="scientific">Olea europaea subsp. europaea</name>
    <dbReference type="NCBI Taxonomy" id="158383"/>
    <lineage>
        <taxon>Eukaryota</taxon>
        <taxon>Viridiplantae</taxon>
        <taxon>Streptophyta</taxon>
        <taxon>Embryophyta</taxon>
        <taxon>Tracheophyta</taxon>
        <taxon>Spermatophyta</taxon>
        <taxon>Magnoliopsida</taxon>
        <taxon>eudicotyledons</taxon>
        <taxon>Gunneridae</taxon>
        <taxon>Pentapetalae</taxon>
        <taxon>asterids</taxon>
        <taxon>lamiids</taxon>
        <taxon>Lamiales</taxon>
        <taxon>Oleaceae</taxon>
        <taxon>Oleeae</taxon>
        <taxon>Olea</taxon>
    </lineage>
</organism>
<dbReference type="AlphaFoldDB" id="A0A8S0TKU8"/>
<keyword evidence="3" id="KW-1185">Reference proteome</keyword>
<feature type="region of interest" description="Disordered" evidence="1">
    <location>
        <begin position="32"/>
        <end position="52"/>
    </location>
</feature>
<protein>
    <submittedName>
        <fullName evidence="2">Uncharacterized protein</fullName>
    </submittedName>
</protein>
<name>A0A8S0TKU8_OLEEU</name>
<dbReference type="Proteomes" id="UP000594638">
    <property type="component" value="Unassembled WGS sequence"/>
</dbReference>
<reference evidence="2 3" key="1">
    <citation type="submission" date="2019-12" db="EMBL/GenBank/DDBJ databases">
        <authorList>
            <person name="Alioto T."/>
            <person name="Alioto T."/>
            <person name="Gomez Garrido J."/>
        </authorList>
    </citation>
    <scope>NUCLEOTIDE SEQUENCE [LARGE SCALE GENOMIC DNA]</scope>
</reference>